<evidence type="ECO:0000256" key="1">
    <source>
        <dbReference type="SAM" id="MobiDB-lite"/>
    </source>
</evidence>
<dbReference type="EMBL" id="CAUYUJ010019358">
    <property type="protein sequence ID" value="CAK0890459.1"/>
    <property type="molecule type" value="Genomic_DNA"/>
</dbReference>
<keyword evidence="3" id="KW-1185">Reference proteome</keyword>
<protein>
    <submittedName>
        <fullName evidence="2">Uncharacterized protein</fullName>
    </submittedName>
</protein>
<proteinExistence type="predicted"/>
<feature type="region of interest" description="Disordered" evidence="1">
    <location>
        <begin position="82"/>
        <end position="104"/>
    </location>
</feature>
<sequence length="244" mass="25263">MADLAAASTPAPPAGWRPPPRAAPAWATARRGRPAWRQATLRSQREGAEQPRTPASGSSAAARSLAAAAAAAAATAASARAQRGGCGHGGWRASGRAGVRVARRQGTHAAEDLLQPGATAAVPVPVPALEDAAEQSAARVARSLEVLSEFSEESHPGHQPGRFAGPGAEYDGMEYDGVRWHLKQVDLESEGSNDGCAALATLSEADRTLATRFEGEGGLALCLSSAFKRSDGIREEARRMLEQA</sequence>
<feature type="region of interest" description="Disordered" evidence="1">
    <location>
        <begin position="1"/>
        <end position="61"/>
    </location>
</feature>
<reference evidence="2" key="1">
    <citation type="submission" date="2023-10" db="EMBL/GenBank/DDBJ databases">
        <authorList>
            <person name="Chen Y."/>
            <person name="Shah S."/>
            <person name="Dougan E. K."/>
            <person name="Thang M."/>
            <person name="Chan C."/>
        </authorList>
    </citation>
    <scope>NUCLEOTIDE SEQUENCE [LARGE SCALE GENOMIC DNA]</scope>
</reference>
<evidence type="ECO:0000313" key="3">
    <source>
        <dbReference type="Proteomes" id="UP001189429"/>
    </source>
</evidence>
<comment type="caution">
    <text evidence="2">The sequence shown here is derived from an EMBL/GenBank/DDBJ whole genome shotgun (WGS) entry which is preliminary data.</text>
</comment>
<name>A0ABN9WW39_9DINO</name>
<organism evidence="2 3">
    <name type="scientific">Prorocentrum cordatum</name>
    <dbReference type="NCBI Taxonomy" id="2364126"/>
    <lineage>
        <taxon>Eukaryota</taxon>
        <taxon>Sar</taxon>
        <taxon>Alveolata</taxon>
        <taxon>Dinophyceae</taxon>
        <taxon>Prorocentrales</taxon>
        <taxon>Prorocentraceae</taxon>
        <taxon>Prorocentrum</taxon>
    </lineage>
</organism>
<gene>
    <name evidence="2" type="ORF">PCOR1329_LOCUS70702</name>
</gene>
<dbReference type="Proteomes" id="UP001189429">
    <property type="component" value="Unassembled WGS sequence"/>
</dbReference>
<feature type="non-terminal residue" evidence="2">
    <location>
        <position position="244"/>
    </location>
</feature>
<evidence type="ECO:0000313" key="2">
    <source>
        <dbReference type="EMBL" id="CAK0890459.1"/>
    </source>
</evidence>
<feature type="compositionally biased region" description="Pro residues" evidence="1">
    <location>
        <begin position="10"/>
        <end position="22"/>
    </location>
</feature>
<accession>A0ABN9WW39</accession>